<keyword evidence="2" id="KW-1185">Reference proteome</keyword>
<reference evidence="1" key="2">
    <citation type="submission" date="2020-11" db="EMBL/GenBank/DDBJ databases">
        <authorList>
            <person name="McCartney M.A."/>
            <person name="Auch B."/>
            <person name="Kono T."/>
            <person name="Mallez S."/>
            <person name="Becker A."/>
            <person name="Gohl D.M."/>
            <person name="Silverstein K.A.T."/>
            <person name="Koren S."/>
            <person name="Bechman K.B."/>
            <person name="Herman A."/>
            <person name="Abrahante J.E."/>
            <person name="Garbe J."/>
        </authorList>
    </citation>
    <scope>NUCLEOTIDE SEQUENCE</scope>
    <source>
        <strain evidence="1">Duluth1</strain>
        <tissue evidence="1">Whole animal</tissue>
    </source>
</reference>
<proteinExistence type="predicted"/>
<protein>
    <submittedName>
        <fullName evidence="1">Uncharacterized protein</fullName>
    </submittedName>
</protein>
<organism evidence="1 2">
    <name type="scientific">Dreissena polymorpha</name>
    <name type="common">Zebra mussel</name>
    <name type="synonym">Mytilus polymorpha</name>
    <dbReference type="NCBI Taxonomy" id="45954"/>
    <lineage>
        <taxon>Eukaryota</taxon>
        <taxon>Metazoa</taxon>
        <taxon>Spiralia</taxon>
        <taxon>Lophotrochozoa</taxon>
        <taxon>Mollusca</taxon>
        <taxon>Bivalvia</taxon>
        <taxon>Autobranchia</taxon>
        <taxon>Heteroconchia</taxon>
        <taxon>Euheterodonta</taxon>
        <taxon>Imparidentia</taxon>
        <taxon>Neoheterodontei</taxon>
        <taxon>Myida</taxon>
        <taxon>Dreissenoidea</taxon>
        <taxon>Dreissenidae</taxon>
        <taxon>Dreissena</taxon>
    </lineage>
</organism>
<gene>
    <name evidence="1" type="ORF">DPMN_060579</name>
</gene>
<accession>A0A9D4HHP1</accession>
<dbReference type="EMBL" id="JAIWYP010000013">
    <property type="protein sequence ID" value="KAH3717783.1"/>
    <property type="molecule type" value="Genomic_DNA"/>
</dbReference>
<evidence type="ECO:0000313" key="1">
    <source>
        <dbReference type="EMBL" id="KAH3717783.1"/>
    </source>
</evidence>
<reference evidence="1" key="1">
    <citation type="journal article" date="2019" name="bioRxiv">
        <title>The Genome of the Zebra Mussel, Dreissena polymorpha: A Resource for Invasive Species Research.</title>
        <authorList>
            <person name="McCartney M.A."/>
            <person name="Auch B."/>
            <person name="Kono T."/>
            <person name="Mallez S."/>
            <person name="Zhang Y."/>
            <person name="Obille A."/>
            <person name="Becker A."/>
            <person name="Abrahante J.E."/>
            <person name="Garbe J."/>
            <person name="Badalamenti J.P."/>
            <person name="Herman A."/>
            <person name="Mangelson H."/>
            <person name="Liachko I."/>
            <person name="Sullivan S."/>
            <person name="Sone E.D."/>
            <person name="Koren S."/>
            <person name="Silverstein K.A.T."/>
            <person name="Beckman K.B."/>
            <person name="Gohl D.M."/>
        </authorList>
    </citation>
    <scope>NUCLEOTIDE SEQUENCE</scope>
    <source>
        <strain evidence="1">Duluth1</strain>
        <tissue evidence="1">Whole animal</tissue>
    </source>
</reference>
<dbReference type="AlphaFoldDB" id="A0A9D4HHP1"/>
<name>A0A9D4HHP1_DREPO</name>
<comment type="caution">
    <text evidence="1">The sequence shown here is derived from an EMBL/GenBank/DDBJ whole genome shotgun (WGS) entry which is preliminary data.</text>
</comment>
<evidence type="ECO:0000313" key="2">
    <source>
        <dbReference type="Proteomes" id="UP000828390"/>
    </source>
</evidence>
<dbReference type="Proteomes" id="UP000828390">
    <property type="component" value="Unassembled WGS sequence"/>
</dbReference>
<sequence length="77" mass="8376">MVRIPPAVAVFHQLPLCTLAPPPAPSSQPLCDLPRARAPRRARPSMSCQCRHSSATLSPTCPRTLHRCIPRPCSVVL</sequence>